<name>A0A4S3JA28_9EURO</name>
<evidence type="ECO:0000313" key="1">
    <source>
        <dbReference type="EMBL" id="THC91812.1"/>
    </source>
</evidence>
<comment type="caution">
    <text evidence="1">The sequence shown here is derived from an EMBL/GenBank/DDBJ whole genome shotgun (WGS) entry which is preliminary data.</text>
</comment>
<dbReference type="Proteomes" id="UP000308092">
    <property type="component" value="Unassembled WGS sequence"/>
</dbReference>
<organism evidence="1 2">
    <name type="scientific">Aspergillus tanneri</name>
    <dbReference type="NCBI Taxonomy" id="1220188"/>
    <lineage>
        <taxon>Eukaryota</taxon>
        <taxon>Fungi</taxon>
        <taxon>Dikarya</taxon>
        <taxon>Ascomycota</taxon>
        <taxon>Pezizomycotina</taxon>
        <taxon>Eurotiomycetes</taxon>
        <taxon>Eurotiomycetidae</taxon>
        <taxon>Eurotiales</taxon>
        <taxon>Aspergillaceae</taxon>
        <taxon>Aspergillus</taxon>
        <taxon>Aspergillus subgen. Circumdati</taxon>
    </lineage>
</organism>
<evidence type="ECO:0000313" key="2">
    <source>
        <dbReference type="Proteomes" id="UP000308092"/>
    </source>
</evidence>
<gene>
    <name evidence="1" type="ORF">EYZ11_008727</name>
</gene>
<dbReference type="AlphaFoldDB" id="A0A4S3JA28"/>
<proteinExistence type="predicted"/>
<reference evidence="1 2" key="1">
    <citation type="submission" date="2019-03" db="EMBL/GenBank/DDBJ databases">
        <title>The genome sequence of a newly discovered highly antifungal drug resistant Aspergillus species, Aspergillus tanneri NIH 1004.</title>
        <authorList>
            <person name="Mounaud S."/>
            <person name="Singh I."/>
            <person name="Joardar V."/>
            <person name="Pakala S."/>
            <person name="Pakala S."/>
            <person name="Venepally P."/>
            <person name="Hoover J."/>
            <person name="Nierman W."/>
            <person name="Chung J."/>
            <person name="Losada L."/>
        </authorList>
    </citation>
    <scope>NUCLEOTIDE SEQUENCE [LARGE SCALE GENOMIC DNA]</scope>
    <source>
        <strain evidence="1 2">NIH1004</strain>
    </source>
</reference>
<accession>A0A4S3JA28</accession>
<dbReference type="EMBL" id="SOSA01000382">
    <property type="protein sequence ID" value="THC91812.1"/>
    <property type="molecule type" value="Genomic_DNA"/>
</dbReference>
<sequence length="90" mass="10786">MITRLQHISDQEGLDTAVGTTLDLCLSPWDLQTQLQYVRIVHSVFGLSDPLPMEIEFNIHLVKRRPFPKRYWRWYKVSFKRLGQFIRQII</sequence>
<dbReference type="VEuPathDB" id="FungiDB:EYZ11_008727"/>
<protein>
    <submittedName>
        <fullName evidence="1">Uncharacterized protein</fullName>
    </submittedName>
</protein>
<keyword evidence="2" id="KW-1185">Reference proteome</keyword>